<comment type="caution">
    <text evidence="2">The sequence shown here is derived from an EMBL/GenBank/DDBJ whole genome shotgun (WGS) entry which is preliminary data.</text>
</comment>
<keyword evidence="3" id="KW-1185">Reference proteome</keyword>
<gene>
    <name evidence="2" type="ORF">STAS_29780</name>
</gene>
<dbReference type="GO" id="GO:0003676">
    <property type="term" value="F:nucleic acid binding"/>
    <property type="evidence" value="ECO:0007669"/>
    <property type="project" value="InterPro"/>
</dbReference>
<dbReference type="PANTHER" id="PTHR35046">
    <property type="entry name" value="ZINC KNUCKLE (CCHC-TYPE) FAMILY PROTEIN"/>
    <property type="match status" value="1"/>
</dbReference>
<protein>
    <submittedName>
        <fullName evidence="2">Polyprotein</fullName>
    </submittedName>
</protein>
<sequence length="414" mass="46300">MNTVMLGKMTPLAGGQSRVSQVQIGENEFKTDQQALKHLLDQKIMTPIQQKWLTKLLGLNYEIQYKRGAENRAADALSRKPNEGTEVSAITTLTPTWVRQIHDSYEMDPFFKKNREANTLDPQAYPDFTLVDGLIRYRGRLGVGSNSQLRESLLQATHDSAFGGHSGILGTYMRMKRTFYWPNMKKDIEKWVKGCDVCSMNKAEKGPYPGLLQPLPIPDKAWTHVSMDFIEGLPKSWGKDVILVIVDRLTKYAHFVALAHPFTAKSVAKTFLDLDTVHKLHGYPVSILTDRDKVFTSVFWKELFKMLGVKLEKPSALTRETSVEGFLSPFCLSIKNRVIGRRGAFKPILPFEVPTSTRALGQLHRALLKDSQINYIEPRCSKGFPLAALSAAGGSLSAPFPSFIGEEDVGKAAP</sequence>
<dbReference type="Pfam" id="PF17921">
    <property type="entry name" value="Integrase_H2C2"/>
    <property type="match status" value="1"/>
</dbReference>
<dbReference type="Proteomes" id="UP000325081">
    <property type="component" value="Unassembled WGS sequence"/>
</dbReference>
<feature type="domain" description="Integrase catalytic" evidence="1">
    <location>
        <begin position="212"/>
        <end position="311"/>
    </location>
</feature>
<dbReference type="GO" id="GO:0015074">
    <property type="term" value="P:DNA integration"/>
    <property type="evidence" value="ECO:0007669"/>
    <property type="project" value="InterPro"/>
</dbReference>
<reference evidence="3" key="1">
    <citation type="journal article" date="2019" name="Curr. Biol.">
        <title>Genome Sequence of Striga asiatica Provides Insight into the Evolution of Plant Parasitism.</title>
        <authorList>
            <person name="Yoshida S."/>
            <person name="Kim S."/>
            <person name="Wafula E.K."/>
            <person name="Tanskanen J."/>
            <person name="Kim Y.M."/>
            <person name="Honaas L."/>
            <person name="Yang Z."/>
            <person name="Spallek T."/>
            <person name="Conn C.E."/>
            <person name="Ichihashi Y."/>
            <person name="Cheong K."/>
            <person name="Cui S."/>
            <person name="Der J.P."/>
            <person name="Gundlach H."/>
            <person name="Jiao Y."/>
            <person name="Hori C."/>
            <person name="Ishida J.K."/>
            <person name="Kasahara H."/>
            <person name="Kiba T."/>
            <person name="Kim M.S."/>
            <person name="Koo N."/>
            <person name="Laohavisit A."/>
            <person name="Lee Y.H."/>
            <person name="Lumba S."/>
            <person name="McCourt P."/>
            <person name="Mortimer J.C."/>
            <person name="Mutuku J.M."/>
            <person name="Nomura T."/>
            <person name="Sasaki-Sekimoto Y."/>
            <person name="Seto Y."/>
            <person name="Wang Y."/>
            <person name="Wakatake T."/>
            <person name="Sakakibara H."/>
            <person name="Demura T."/>
            <person name="Yamaguchi S."/>
            <person name="Yoneyama K."/>
            <person name="Manabe R.I."/>
            <person name="Nelson D.C."/>
            <person name="Schulman A.H."/>
            <person name="Timko M.P."/>
            <person name="dePamphilis C.W."/>
            <person name="Choi D."/>
            <person name="Shirasu K."/>
        </authorList>
    </citation>
    <scope>NUCLEOTIDE SEQUENCE [LARGE SCALE GENOMIC DNA]</scope>
    <source>
        <strain evidence="3">cv. UVA1</strain>
    </source>
</reference>
<dbReference type="Gene3D" id="1.10.340.70">
    <property type="match status" value="1"/>
</dbReference>
<dbReference type="InterPro" id="IPR036397">
    <property type="entry name" value="RNaseH_sf"/>
</dbReference>
<dbReference type="PROSITE" id="PS50994">
    <property type="entry name" value="INTEGRASE"/>
    <property type="match status" value="1"/>
</dbReference>
<proteinExistence type="predicted"/>
<evidence type="ECO:0000259" key="1">
    <source>
        <dbReference type="PROSITE" id="PS50994"/>
    </source>
</evidence>
<name>A0A5A7R7K9_STRAF</name>
<evidence type="ECO:0000313" key="2">
    <source>
        <dbReference type="EMBL" id="GER52334.1"/>
    </source>
</evidence>
<accession>A0A5A7R7K9</accession>
<dbReference type="InterPro" id="IPR041588">
    <property type="entry name" value="Integrase_H2C2"/>
</dbReference>
<dbReference type="OrthoDB" id="909526at2759"/>
<dbReference type="EMBL" id="BKCP01010292">
    <property type="protein sequence ID" value="GER52334.1"/>
    <property type="molecule type" value="Genomic_DNA"/>
</dbReference>
<dbReference type="PANTHER" id="PTHR35046:SF9">
    <property type="entry name" value="RNA-DIRECTED DNA POLYMERASE"/>
    <property type="match status" value="1"/>
</dbReference>
<evidence type="ECO:0000313" key="3">
    <source>
        <dbReference type="Proteomes" id="UP000325081"/>
    </source>
</evidence>
<dbReference type="SUPFAM" id="SSF53098">
    <property type="entry name" value="Ribonuclease H-like"/>
    <property type="match status" value="1"/>
</dbReference>
<dbReference type="FunFam" id="1.10.340.70:FF:000001">
    <property type="entry name" value="Retrovirus-related Pol polyprotein from transposon gypsy-like Protein"/>
    <property type="match status" value="1"/>
</dbReference>
<dbReference type="InterPro" id="IPR001584">
    <property type="entry name" value="Integrase_cat-core"/>
</dbReference>
<organism evidence="2 3">
    <name type="scientific">Striga asiatica</name>
    <name type="common">Asiatic witchweed</name>
    <name type="synonym">Buchnera asiatica</name>
    <dbReference type="NCBI Taxonomy" id="4170"/>
    <lineage>
        <taxon>Eukaryota</taxon>
        <taxon>Viridiplantae</taxon>
        <taxon>Streptophyta</taxon>
        <taxon>Embryophyta</taxon>
        <taxon>Tracheophyta</taxon>
        <taxon>Spermatophyta</taxon>
        <taxon>Magnoliopsida</taxon>
        <taxon>eudicotyledons</taxon>
        <taxon>Gunneridae</taxon>
        <taxon>Pentapetalae</taxon>
        <taxon>asterids</taxon>
        <taxon>lamiids</taxon>
        <taxon>Lamiales</taxon>
        <taxon>Orobanchaceae</taxon>
        <taxon>Buchnereae</taxon>
        <taxon>Striga</taxon>
    </lineage>
</organism>
<dbReference type="InterPro" id="IPR012337">
    <property type="entry name" value="RNaseH-like_sf"/>
</dbReference>
<dbReference type="AlphaFoldDB" id="A0A5A7R7K9"/>
<dbReference type="Gene3D" id="3.30.420.10">
    <property type="entry name" value="Ribonuclease H-like superfamily/Ribonuclease H"/>
    <property type="match status" value="1"/>
</dbReference>